<evidence type="ECO:0000259" key="1">
    <source>
        <dbReference type="Pfam" id="PF20256"/>
    </source>
</evidence>
<sequence>MYGSAVLDTCMQNKARMEPIALKHNFSSFYELASACYAERIDLSAHSFYITPDTGLDWKTGKGAPFSYFTYGASFSEAEIDTLTGDFLVSSVFSAIKDAIASAKAEAGHTGWFPLDIPATPDSITMACLDEFTAPFVSNNFCPKLSV</sequence>
<dbReference type="AlphaFoldDB" id="A0AAN7KDF3"/>
<gene>
    <name evidence="2" type="ORF">SAY86_008241</name>
</gene>
<dbReference type="InterPro" id="IPR016208">
    <property type="entry name" value="Ald_Oxase/xanthine_DH-like"/>
</dbReference>
<dbReference type="SUPFAM" id="SSF56003">
    <property type="entry name" value="Molybdenum cofactor-binding domain"/>
    <property type="match status" value="1"/>
</dbReference>
<feature type="domain" description="Aldehyde oxidase/xanthine dehydrogenase second molybdopterin binding" evidence="1">
    <location>
        <begin position="1"/>
        <end position="92"/>
    </location>
</feature>
<evidence type="ECO:0000313" key="3">
    <source>
        <dbReference type="Proteomes" id="UP001346149"/>
    </source>
</evidence>
<reference evidence="2 3" key="1">
    <citation type="journal article" date="2023" name="Hortic Res">
        <title>Pangenome of water caltrop reveals structural variations and asymmetric subgenome divergence after allopolyploidization.</title>
        <authorList>
            <person name="Zhang X."/>
            <person name="Chen Y."/>
            <person name="Wang L."/>
            <person name="Yuan Y."/>
            <person name="Fang M."/>
            <person name="Shi L."/>
            <person name="Lu R."/>
            <person name="Comes H.P."/>
            <person name="Ma Y."/>
            <person name="Chen Y."/>
            <person name="Huang G."/>
            <person name="Zhou Y."/>
            <person name="Zheng Z."/>
            <person name="Qiu Y."/>
        </authorList>
    </citation>
    <scope>NUCLEOTIDE SEQUENCE [LARGE SCALE GENOMIC DNA]</scope>
    <source>
        <strain evidence="2">F231</strain>
    </source>
</reference>
<dbReference type="GO" id="GO:0005506">
    <property type="term" value="F:iron ion binding"/>
    <property type="evidence" value="ECO:0007669"/>
    <property type="project" value="InterPro"/>
</dbReference>
<evidence type="ECO:0000313" key="2">
    <source>
        <dbReference type="EMBL" id="KAK4762473.1"/>
    </source>
</evidence>
<dbReference type="InterPro" id="IPR037165">
    <property type="entry name" value="AldOxase/xan_DH_Mopterin-bd_sf"/>
</dbReference>
<dbReference type="Gene3D" id="3.30.365.10">
    <property type="entry name" value="Aldehyde oxidase/xanthine dehydrogenase, molybdopterin binding domain"/>
    <property type="match status" value="3"/>
</dbReference>
<dbReference type="Proteomes" id="UP001346149">
    <property type="component" value="Unassembled WGS sequence"/>
</dbReference>
<proteinExistence type="predicted"/>
<protein>
    <recommendedName>
        <fullName evidence="1">Aldehyde oxidase/xanthine dehydrogenase second molybdopterin binding domain-containing protein</fullName>
    </recommendedName>
</protein>
<keyword evidence="3" id="KW-1185">Reference proteome</keyword>
<comment type="caution">
    <text evidence="2">The sequence shown here is derived from an EMBL/GenBank/DDBJ whole genome shotgun (WGS) entry which is preliminary data.</text>
</comment>
<dbReference type="InterPro" id="IPR046867">
    <property type="entry name" value="AldOxase/xan_DH_MoCoBD2"/>
</dbReference>
<dbReference type="EMBL" id="JAXQNO010000024">
    <property type="protein sequence ID" value="KAK4762473.1"/>
    <property type="molecule type" value="Genomic_DNA"/>
</dbReference>
<dbReference type="Pfam" id="PF20256">
    <property type="entry name" value="MoCoBD_2"/>
    <property type="match status" value="1"/>
</dbReference>
<organism evidence="2 3">
    <name type="scientific">Trapa natans</name>
    <name type="common">Water chestnut</name>
    <dbReference type="NCBI Taxonomy" id="22666"/>
    <lineage>
        <taxon>Eukaryota</taxon>
        <taxon>Viridiplantae</taxon>
        <taxon>Streptophyta</taxon>
        <taxon>Embryophyta</taxon>
        <taxon>Tracheophyta</taxon>
        <taxon>Spermatophyta</taxon>
        <taxon>Magnoliopsida</taxon>
        <taxon>eudicotyledons</taxon>
        <taxon>Gunneridae</taxon>
        <taxon>Pentapetalae</taxon>
        <taxon>rosids</taxon>
        <taxon>malvids</taxon>
        <taxon>Myrtales</taxon>
        <taxon>Lythraceae</taxon>
        <taxon>Trapa</taxon>
    </lineage>
</organism>
<accession>A0AAN7KDF3</accession>
<dbReference type="GO" id="GO:0016491">
    <property type="term" value="F:oxidoreductase activity"/>
    <property type="evidence" value="ECO:0007669"/>
    <property type="project" value="InterPro"/>
</dbReference>
<dbReference type="PANTHER" id="PTHR45444:SF3">
    <property type="entry name" value="XANTHINE DEHYDROGENASE"/>
    <property type="match status" value="1"/>
</dbReference>
<name>A0AAN7KDF3_TRANT</name>
<dbReference type="PANTHER" id="PTHR45444">
    <property type="entry name" value="XANTHINE DEHYDROGENASE"/>
    <property type="match status" value="1"/>
</dbReference>